<accession>A0A084E8K7</accession>
<dbReference type="AlphaFoldDB" id="A0A084E8K7"/>
<sequence length="138" mass="14948">MLTQLWRSADVCGFYSPASNLIGSLPAMKDSPSKRIAESSSYPDCVRYHPENNSTIFAVTNDDGDVVAVHEVFLSSDAREIGRRTTGLPEEGFVRFRGVGPATIVKDEPEEGMRLWADTGGEVWVDVTGIPDSPSAAN</sequence>
<evidence type="ECO:0000313" key="2">
    <source>
        <dbReference type="Proteomes" id="UP000028534"/>
    </source>
</evidence>
<dbReference type="Proteomes" id="UP000028534">
    <property type="component" value="Unassembled WGS sequence"/>
</dbReference>
<name>A0A084E8K7_SPHYA</name>
<proteinExistence type="predicted"/>
<comment type="caution">
    <text evidence="1">The sequence shown here is derived from an EMBL/GenBank/DDBJ whole genome shotgun (WGS) entry which is preliminary data.</text>
</comment>
<dbReference type="RefSeq" id="WP_145986321.1">
    <property type="nucleotide sequence ID" value="NZ_DAIQKB010000047.1"/>
</dbReference>
<dbReference type="PATRIC" id="fig|13690.10.peg.5074"/>
<evidence type="ECO:0000313" key="1">
    <source>
        <dbReference type="EMBL" id="KEZ14299.1"/>
    </source>
</evidence>
<gene>
    <name evidence="1" type="ORF">CP98_04910</name>
</gene>
<protein>
    <submittedName>
        <fullName evidence="1">Uncharacterized protein</fullName>
    </submittedName>
</protein>
<reference evidence="1 2" key="1">
    <citation type="submission" date="2014-03" db="EMBL/GenBank/DDBJ databases">
        <title>Genome sequence of Sphingobium yanoikuyae B1.</title>
        <authorList>
            <person name="Gan H.M."/>
            <person name="Gan H.Y."/>
            <person name="Savka M.A."/>
        </authorList>
    </citation>
    <scope>NUCLEOTIDE SEQUENCE [LARGE SCALE GENOMIC DNA]</scope>
    <source>
        <strain evidence="1 2">B1</strain>
    </source>
</reference>
<dbReference type="EMBL" id="JGVR01000053">
    <property type="protein sequence ID" value="KEZ14299.1"/>
    <property type="molecule type" value="Genomic_DNA"/>
</dbReference>
<organism evidence="1 2">
    <name type="scientific">Sphingobium yanoikuyae</name>
    <name type="common">Sphingomonas yanoikuyae</name>
    <dbReference type="NCBI Taxonomy" id="13690"/>
    <lineage>
        <taxon>Bacteria</taxon>
        <taxon>Pseudomonadati</taxon>
        <taxon>Pseudomonadota</taxon>
        <taxon>Alphaproteobacteria</taxon>
        <taxon>Sphingomonadales</taxon>
        <taxon>Sphingomonadaceae</taxon>
        <taxon>Sphingobium</taxon>
    </lineage>
</organism>